<dbReference type="InterPro" id="IPR002347">
    <property type="entry name" value="SDR_fam"/>
</dbReference>
<dbReference type="InterPro" id="IPR036291">
    <property type="entry name" value="NAD(P)-bd_dom_sf"/>
</dbReference>
<reference evidence="3 4" key="1">
    <citation type="submission" date="2015-06" db="EMBL/GenBank/DDBJ databases">
        <title>Recapitulation of the evolution of biosynthetic gene clusters reveals hidden chemical diversity on bacterial genomes.</title>
        <authorList>
            <person name="Cruz-Morales P."/>
            <person name="Martinez-Guerrero C."/>
            <person name="Morales-Escalante M.A."/>
            <person name="Yanez-Guerra L.A."/>
            <person name="Kopp J.F."/>
            <person name="Feldmann J."/>
            <person name="Ramos-Aboites H.E."/>
            <person name="Barona-Gomez F."/>
        </authorList>
    </citation>
    <scope>NUCLEOTIDE SEQUENCE [LARGE SCALE GENOMIC DNA]</scope>
    <source>
        <strain evidence="3 4">ATCC 31245</strain>
    </source>
</reference>
<proteinExistence type="inferred from homology"/>
<keyword evidence="2" id="KW-0560">Oxidoreductase</keyword>
<comment type="caution">
    <text evidence="3">The sequence shown here is derived from an EMBL/GenBank/DDBJ whole genome shotgun (WGS) entry which is preliminary data.</text>
</comment>
<dbReference type="PATRIC" id="fig|66430.4.peg.5055"/>
<evidence type="ECO:0000313" key="4">
    <source>
        <dbReference type="Proteomes" id="UP000035932"/>
    </source>
</evidence>
<dbReference type="STRING" id="66430.ACS04_13135"/>
<sequence length="251" mass="25355">MDLGLKDRVYVVTGATRGLGFASARELAADGAKVIVTGRDAARAAEAAASLGPDAVGIAADNADPQAATALVAAAKERFGRLDGILISVGGPIPGLASTNTDEQWSAAFESVFLGAVRLARAAAAELGEGGVIGFVLSGSVHEPIPGLTISNGLRPGLAGFAKSLSVELGPRGIRVVGLLPARIDTDRVRELDALSGDAAAARAANESGIPLRRYGTPEEFGRSAAFLLSPAASYLTGIMLPVDGGSRHGF</sequence>
<gene>
    <name evidence="3" type="ORF">ACS04_13135</name>
</gene>
<dbReference type="Proteomes" id="UP000035932">
    <property type="component" value="Unassembled WGS sequence"/>
</dbReference>
<dbReference type="EMBL" id="LFML01000049">
    <property type="protein sequence ID" value="KMO97476.1"/>
    <property type="molecule type" value="Genomic_DNA"/>
</dbReference>
<dbReference type="SUPFAM" id="SSF51735">
    <property type="entry name" value="NAD(P)-binding Rossmann-fold domains"/>
    <property type="match status" value="1"/>
</dbReference>
<evidence type="ECO:0000313" key="3">
    <source>
        <dbReference type="EMBL" id="KMO97476.1"/>
    </source>
</evidence>
<accession>A0A0J7AK21</accession>
<name>A0A0J7AK21_9ACTN</name>
<protein>
    <submittedName>
        <fullName evidence="3">Oxidoreductase</fullName>
    </submittedName>
</protein>
<dbReference type="GO" id="GO:0016491">
    <property type="term" value="F:oxidoreductase activity"/>
    <property type="evidence" value="ECO:0007669"/>
    <property type="project" value="UniProtKB-KW"/>
</dbReference>
<dbReference type="RefSeq" id="WP_048476783.1">
    <property type="nucleotide sequence ID" value="NZ_JBIRUD010000017.1"/>
</dbReference>
<evidence type="ECO:0000256" key="2">
    <source>
        <dbReference type="ARBA" id="ARBA00023002"/>
    </source>
</evidence>
<comment type="similarity">
    <text evidence="1">Belongs to the short-chain dehydrogenases/reductases (SDR) family.</text>
</comment>
<evidence type="ECO:0000256" key="1">
    <source>
        <dbReference type="ARBA" id="ARBA00006484"/>
    </source>
</evidence>
<dbReference type="Pfam" id="PF13561">
    <property type="entry name" value="adh_short_C2"/>
    <property type="match status" value="1"/>
</dbReference>
<dbReference type="PRINTS" id="PR00081">
    <property type="entry name" value="GDHRDH"/>
</dbReference>
<dbReference type="PANTHER" id="PTHR43943">
    <property type="entry name" value="DEHYDROGENASE/REDUCTASE (SDR FAMILY) MEMBER 4"/>
    <property type="match status" value="1"/>
</dbReference>
<dbReference type="AlphaFoldDB" id="A0A0J7AK21"/>
<dbReference type="PANTHER" id="PTHR43943:SF17">
    <property type="entry name" value="3-PHENYLPROPIONATE-DIHYDRODIOL_CINNAMIC ACID-DIHYDRODIOL DEHYDROGENASE"/>
    <property type="match status" value="1"/>
</dbReference>
<dbReference type="Gene3D" id="3.40.50.720">
    <property type="entry name" value="NAD(P)-binding Rossmann-like Domain"/>
    <property type="match status" value="1"/>
</dbReference>
<dbReference type="OrthoDB" id="9804774at2"/>
<organism evidence="3 4">
    <name type="scientific">Streptomyces roseus</name>
    <dbReference type="NCBI Taxonomy" id="66430"/>
    <lineage>
        <taxon>Bacteria</taxon>
        <taxon>Bacillati</taxon>
        <taxon>Actinomycetota</taxon>
        <taxon>Actinomycetes</taxon>
        <taxon>Kitasatosporales</taxon>
        <taxon>Streptomycetaceae</taxon>
        <taxon>Streptomyces</taxon>
    </lineage>
</organism>
<keyword evidence="4" id="KW-1185">Reference proteome</keyword>